<dbReference type="InterPro" id="IPR052527">
    <property type="entry name" value="Metal_cation-efflux_comp"/>
</dbReference>
<feature type="transmembrane region" description="Helical" evidence="5">
    <location>
        <begin position="69"/>
        <end position="89"/>
    </location>
</feature>
<dbReference type="GO" id="GO:0004671">
    <property type="term" value="F:protein C-terminal S-isoprenylcysteine carboxyl O-methyltransferase activity"/>
    <property type="evidence" value="ECO:0007669"/>
    <property type="project" value="InterPro"/>
</dbReference>
<comment type="caution">
    <text evidence="6">The sequence shown here is derived from an EMBL/GenBank/DDBJ whole genome shotgun (WGS) entry which is preliminary data.</text>
</comment>
<feature type="transmembrane region" description="Helical" evidence="5">
    <location>
        <begin position="121"/>
        <end position="147"/>
    </location>
</feature>
<dbReference type="RefSeq" id="WP_119547146.1">
    <property type="nucleotide sequence ID" value="NZ_QXIR01000015.1"/>
</dbReference>
<dbReference type="Gene3D" id="1.20.120.1630">
    <property type="match status" value="1"/>
</dbReference>
<keyword evidence="4 5" id="KW-0472">Membrane</keyword>
<dbReference type="PANTHER" id="PTHR43847:SF1">
    <property type="entry name" value="BLL3993 PROTEIN"/>
    <property type="match status" value="1"/>
</dbReference>
<feature type="transmembrane region" description="Helical" evidence="5">
    <location>
        <begin position="40"/>
        <end position="57"/>
    </location>
</feature>
<proteinExistence type="predicted"/>
<sequence length="189" mass="22151">MMFYLLFSVIAIQRLVELIIAKRNEKWMKAKGAREYGQNHYRLMVLIHLLFFTSLLAEQSVGRQELNEYWPSLFILFLAAQAGRVWVIASLGRYWNTKIIVLPQADIIAKGPYKFIKHPNYLIVTVELIVIPLIFNAYWTLFIFALLNQFILSIRIPVEERALADTTDYHEIHQGKQRFIPVIKKGEID</sequence>
<evidence type="ECO:0000256" key="3">
    <source>
        <dbReference type="ARBA" id="ARBA00022989"/>
    </source>
</evidence>
<dbReference type="EMBL" id="QXIR01000015">
    <property type="protein sequence ID" value="RIW33088.1"/>
    <property type="molecule type" value="Genomic_DNA"/>
</dbReference>
<dbReference type="InterPro" id="IPR007269">
    <property type="entry name" value="ICMT_MeTrfase"/>
</dbReference>
<dbReference type="PANTHER" id="PTHR43847">
    <property type="entry name" value="BLL3993 PROTEIN"/>
    <property type="match status" value="1"/>
</dbReference>
<keyword evidence="2 5" id="KW-0812">Transmembrane</keyword>
<keyword evidence="3 5" id="KW-1133">Transmembrane helix</keyword>
<accession>A0A3A1QYH5</accession>
<evidence type="ECO:0000313" key="7">
    <source>
        <dbReference type="Proteomes" id="UP000265801"/>
    </source>
</evidence>
<reference evidence="6 7" key="1">
    <citation type="submission" date="2018-09" db="EMBL/GenBank/DDBJ databases">
        <title>Bacillus saliacetes sp. nov., isolated from Thai shrimp paste (Ka-pi).</title>
        <authorList>
            <person name="Daroonpunt R."/>
            <person name="Tanasupawat S."/>
            <person name="Yiamsombut S."/>
        </authorList>
    </citation>
    <scope>NUCLEOTIDE SEQUENCE [LARGE SCALE GENOMIC DNA]</scope>
    <source>
        <strain evidence="6 7">SKP7-4</strain>
    </source>
</reference>
<protein>
    <recommendedName>
        <fullName evidence="8">Isoprenylcysteine carboxyl methyltransferase</fullName>
    </recommendedName>
</protein>
<comment type="subcellular location">
    <subcellularLocation>
        <location evidence="1">Membrane</location>
        <topology evidence="1">Multi-pass membrane protein</topology>
    </subcellularLocation>
</comment>
<evidence type="ECO:0000256" key="4">
    <source>
        <dbReference type="ARBA" id="ARBA00023136"/>
    </source>
</evidence>
<keyword evidence="7" id="KW-1185">Reference proteome</keyword>
<evidence type="ECO:0000256" key="2">
    <source>
        <dbReference type="ARBA" id="ARBA00022692"/>
    </source>
</evidence>
<gene>
    <name evidence="6" type="ORF">D3H55_11920</name>
</gene>
<dbReference type="Pfam" id="PF04140">
    <property type="entry name" value="ICMT"/>
    <property type="match status" value="1"/>
</dbReference>
<evidence type="ECO:0000313" key="6">
    <source>
        <dbReference type="EMBL" id="RIW33088.1"/>
    </source>
</evidence>
<dbReference type="GO" id="GO:0016020">
    <property type="term" value="C:membrane"/>
    <property type="evidence" value="ECO:0007669"/>
    <property type="project" value="UniProtKB-SubCell"/>
</dbReference>
<name>A0A3A1QYH5_9BACI</name>
<evidence type="ECO:0000256" key="5">
    <source>
        <dbReference type="SAM" id="Phobius"/>
    </source>
</evidence>
<evidence type="ECO:0000256" key="1">
    <source>
        <dbReference type="ARBA" id="ARBA00004141"/>
    </source>
</evidence>
<organism evidence="6 7">
    <name type="scientific">Bacillus salacetis</name>
    <dbReference type="NCBI Taxonomy" id="2315464"/>
    <lineage>
        <taxon>Bacteria</taxon>
        <taxon>Bacillati</taxon>
        <taxon>Bacillota</taxon>
        <taxon>Bacilli</taxon>
        <taxon>Bacillales</taxon>
        <taxon>Bacillaceae</taxon>
        <taxon>Bacillus</taxon>
    </lineage>
</organism>
<evidence type="ECO:0008006" key="8">
    <source>
        <dbReference type="Google" id="ProtNLM"/>
    </source>
</evidence>
<dbReference type="Proteomes" id="UP000265801">
    <property type="component" value="Unassembled WGS sequence"/>
</dbReference>
<dbReference type="OrthoDB" id="7203053at2"/>
<dbReference type="AlphaFoldDB" id="A0A3A1QYH5"/>